<reference evidence="1 2" key="1">
    <citation type="submission" date="2019-12" db="EMBL/GenBank/DDBJ databases">
        <authorList>
            <person name="Yuan C.-G."/>
        </authorList>
    </citation>
    <scope>NUCLEOTIDE SEQUENCE [LARGE SCALE GENOMIC DNA]</scope>
    <source>
        <strain evidence="1 2">KCTC 23863</strain>
    </source>
</reference>
<dbReference type="EMBL" id="WURB01000004">
    <property type="protein sequence ID" value="MXQ11214.1"/>
    <property type="molecule type" value="Genomic_DNA"/>
</dbReference>
<gene>
    <name evidence="1" type="ORF">GR328_07060</name>
</gene>
<organism evidence="1 2">
    <name type="scientific">Microvirga makkahensis</name>
    <dbReference type="NCBI Taxonomy" id="1128670"/>
    <lineage>
        <taxon>Bacteria</taxon>
        <taxon>Pseudomonadati</taxon>
        <taxon>Pseudomonadota</taxon>
        <taxon>Alphaproteobacteria</taxon>
        <taxon>Hyphomicrobiales</taxon>
        <taxon>Methylobacteriaceae</taxon>
        <taxon>Microvirga</taxon>
    </lineage>
</organism>
<dbReference type="AlphaFoldDB" id="A0A7X3MQ76"/>
<evidence type="ECO:0000313" key="2">
    <source>
        <dbReference type="Proteomes" id="UP000436483"/>
    </source>
</evidence>
<comment type="caution">
    <text evidence="1">The sequence shown here is derived from an EMBL/GenBank/DDBJ whole genome shotgun (WGS) entry which is preliminary data.</text>
</comment>
<dbReference type="OrthoDB" id="8020189at2"/>
<name>A0A7X3MQ76_9HYPH</name>
<proteinExistence type="predicted"/>
<dbReference type="RefSeq" id="WP_160883813.1">
    <property type="nucleotide sequence ID" value="NZ_WURB01000004.1"/>
</dbReference>
<sequence length="76" mass="8174">MRLFATFTLLSLSLFWSYPLLAPLAPQIERTVRSKVAPAARGGEPVLVLAPKNVRVPSGETVAAGLTESSEDPRPQ</sequence>
<accession>A0A7X3MQ76</accession>
<protein>
    <submittedName>
        <fullName evidence="1">Uncharacterized protein</fullName>
    </submittedName>
</protein>
<keyword evidence="2" id="KW-1185">Reference proteome</keyword>
<reference evidence="1 2" key="2">
    <citation type="submission" date="2020-01" db="EMBL/GenBank/DDBJ databases">
        <title>Microvirga sp. nov., an arsenate reduction bacterium isolated from Tibet hotspring sediments.</title>
        <authorList>
            <person name="Xian W.-D."/>
            <person name="Li W.-J."/>
        </authorList>
    </citation>
    <scope>NUCLEOTIDE SEQUENCE [LARGE SCALE GENOMIC DNA]</scope>
    <source>
        <strain evidence="1 2">KCTC 23863</strain>
    </source>
</reference>
<evidence type="ECO:0000313" key="1">
    <source>
        <dbReference type="EMBL" id="MXQ11214.1"/>
    </source>
</evidence>
<dbReference type="Proteomes" id="UP000436483">
    <property type="component" value="Unassembled WGS sequence"/>
</dbReference>